<evidence type="ECO:0000313" key="2">
    <source>
        <dbReference type="EMBL" id="KAG0330244.1"/>
    </source>
</evidence>
<dbReference type="Gene3D" id="3.80.10.10">
    <property type="entry name" value="Ribonuclease Inhibitor"/>
    <property type="match status" value="1"/>
</dbReference>
<name>A0A9P6RYK2_9FUNG</name>
<dbReference type="InterPro" id="IPR032675">
    <property type="entry name" value="LRR_dom_sf"/>
</dbReference>
<dbReference type="InterPro" id="IPR036047">
    <property type="entry name" value="F-box-like_dom_sf"/>
</dbReference>
<dbReference type="PROSITE" id="PS50181">
    <property type="entry name" value="FBOX"/>
    <property type="match status" value="1"/>
</dbReference>
<dbReference type="SUPFAM" id="SSF81383">
    <property type="entry name" value="F-box domain"/>
    <property type="match status" value="1"/>
</dbReference>
<dbReference type="SMART" id="SM00256">
    <property type="entry name" value="FBOX"/>
    <property type="match status" value="1"/>
</dbReference>
<sequence length="642" mass="73735">MARSQDLPFEIIYLIGEYLDRRQLATCAFVCKSWNTGTEELLWSRIKASDLRRGGQATVDAFRTKGRWIRSLVYDESQESVQRFALGERRYPRLRFLTIHKALAVDSLDREYIKSCKDIVQKNRGRLESLTLRDLILPDTKPSSGNAHWSPLMSLAHPTHAALRTLRIIGGTLPSRHMPSFWQICERLEVLELTNVDFELSRAMVPTYRSLAKNQYLNSLSGKRDQDRAVRFPKLRELRLVESGPRNSVAQLEGIIRRCPELRTLEWCVRSYSFFPIRRFIHLFTADPNYYWPGDPSHSISLTQCTSKTWPHLTSISVLNHYGYLFTVEEYQLLISSVQGLRNMHMRMTGLIDMTAKTLITRHSHTLREIHWRHVAGTGASTWLLIALSLCPMLTKVECMLMNAQELIVSAPTWVCTTRLKEFRACIIVNDLAELSSRDAQVAGLKGRIDEEDELKALAEQVKTEQCWAVYAQLAKMRALQILDMTSSDASTGVTNWYHNRAMPLSLSSGLCQLSDMTELKYVGFQGHQNMTRLEIDWMIKHWTRLETLEGGKMTTNGSRFMNGANYWDAGLARMLNRHGIKTPGSQYPAHYDAFDWTVPDWEQIIEVARKERDMMGAPDDYGQDGSDLYTLLSEDIFSCEL</sequence>
<dbReference type="EMBL" id="JAAAIP010000005">
    <property type="protein sequence ID" value="KAG0330244.1"/>
    <property type="molecule type" value="Genomic_DNA"/>
</dbReference>
<evidence type="ECO:0000313" key="3">
    <source>
        <dbReference type="Proteomes" id="UP000738325"/>
    </source>
</evidence>
<proteinExistence type="predicted"/>
<dbReference type="Proteomes" id="UP000738325">
    <property type="component" value="Unassembled WGS sequence"/>
</dbReference>
<keyword evidence="3" id="KW-1185">Reference proteome</keyword>
<feature type="domain" description="F-box" evidence="1">
    <location>
        <begin position="1"/>
        <end position="46"/>
    </location>
</feature>
<dbReference type="SUPFAM" id="SSF52047">
    <property type="entry name" value="RNI-like"/>
    <property type="match status" value="1"/>
</dbReference>
<protein>
    <recommendedName>
        <fullName evidence="1">F-box domain-containing protein</fullName>
    </recommendedName>
</protein>
<dbReference type="Gene3D" id="1.20.1280.50">
    <property type="match status" value="1"/>
</dbReference>
<comment type="caution">
    <text evidence="2">The sequence shown here is derived from an EMBL/GenBank/DDBJ whole genome shotgun (WGS) entry which is preliminary data.</text>
</comment>
<accession>A0A9P6RYK2</accession>
<evidence type="ECO:0000259" key="1">
    <source>
        <dbReference type="PROSITE" id="PS50181"/>
    </source>
</evidence>
<reference evidence="2" key="1">
    <citation type="journal article" date="2020" name="Fungal Divers.">
        <title>Resolving the Mortierellaceae phylogeny through synthesis of multi-gene phylogenetics and phylogenomics.</title>
        <authorList>
            <person name="Vandepol N."/>
            <person name="Liber J."/>
            <person name="Desiro A."/>
            <person name="Na H."/>
            <person name="Kennedy M."/>
            <person name="Barry K."/>
            <person name="Grigoriev I.V."/>
            <person name="Miller A.N."/>
            <person name="O'Donnell K."/>
            <person name="Stajich J.E."/>
            <person name="Bonito G."/>
        </authorList>
    </citation>
    <scope>NUCLEOTIDE SEQUENCE</scope>
    <source>
        <strain evidence="2">REB-010B</strain>
    </source>
</reference>
<organism evidence="2 3">
    <name type="scientific">Dissophora globulifera</name>
    <dbReference type="NCBI Taxonomy" id="979702"/>
    <lineage>
        <taxon>Eukaryota</taxon>
        <taxon>Fungi</taxon>
        <taxon>Fungi incertae sedis</taxon>
        <taxon>Mucoromycota</taxon>
        <taxon>Mortierellomycotina</taxon>
        <taxon>Mortierellomycetes</taxon>
        <taxon>Mortierellales</taxon>
        <taxon>Mortierellaceae</taxon>
        <taxon>Dissophora</taxon>
    </lineage>
</organism>
<dbReference type="OrthoDB" id="2348416at2759"/>
<dbReference type="AlphaFoldDB" id="A0A9P6RYK2"/>
<dbReference type="Pfam" id="PF12937">
    <property type="entry name" value="F-box-like"/>
    <property type="match status" value="1"/>
</dbReference>
<dbReference type="InterPro" id="IPR001810">
    <property type="entry name" value="F-box_dom"/>
</dbReference>
<gene>
    <name evidence="2" type="ORF">BGZ99_007106</name>
</gene>